<feature type="transmembrane region" description="Helical" evidence="21">
    <location>
        <begin position="429"/>
        <end position="446"/>
    </location>
</feature>
<dbReference type="Bgee" id="100381134">
    <property type="expression patterns" value="Expressed in muscle tissue and 5 other cell types or tissues"/>
</dbReference>
<evidence type="ECO:0000313" key="25">
    <source>
        <dbReference type="RefSeq" id="XP_018104737.1"/>
    </source>
</evidence>
<evidence type="ECO:0000256" key="9">
    <source>
        <dbReference type="ARBA" id="ARBA00022837"/>
    </source>
</evidence>
<dbReference type="GO" id="GO:0070509">
    <property type="term" value="P:calcium ion import"/>
    <property type="evidence" value="ECO:0000318"/>
    <property type="project" value="GO_Central"/>
</dbReference>
<keyword evidence="2" id="KW-0813">Transport</keyword>
<keyword evidence="14" id="KW-1015">Disulfide bond</keyword>
<evidence type="ECO:0000313" key="23">
    <source>
        <dbReference type="Proteomes" id="UP000186698"/>
    </source>
</evidence>
<feature type="transmembrane region" description="Helical" evidence="21">
    <location>
        <begin position="306"/>
        <end position="328"/>
    </location>
</feature>
<feature type="transmembrane region" description="Helical" evidence="21">
    <location>
        <begin position="1148"/>
        <end position="1166"/>
    </location>
</feature>
<keyword evidence="12" id="KW-0406">Ion transport</keyword>
<name>A0A1L8H6Q1_XENLA</name>
<evidence type="ECO:0000256" key="4">
    <source>
        <dbReference type="ARBA" id="ARBA00022568"/>
    </source>
</evidence>
<feature type="region of interest" description="Disordered" evidence="20">
    <location>
        <begin position="1"/>
        <end position="24"/>
    </location>
</feature>
<dbReference type="AGR" id="Xenbase:XB-GENE-5823879"/>
<evidence type="ECO:0000256" key="1">
    <source>
        <dbReference type="ARBA" id="ARBA00004141"/>
    </source>
</evidence>
<feature type="glycosylation site" description="N-linked (GlcNAc...) asparagine" evidence="18">
    <location>
        <position position="252"/>
    </location>
</feature>
<keyword evidence="6 21" id="KW-0812">Transmembrane</keyword>
<feature type="transmembrane region" description="Helical" evidence="21">
    <location>
        <begin position="92"/>
        <end position="112"/>
    </location>
</feature>
<dbReference type="InterPro" id="IPR031649">
    <property type="entry name" value="GPHH_dom"/>
</dbReference>
<dbReference type="RefSeq" id="XP_018104737.1">
    <property type="nucleotide sequence ID" value="XM_018249248.2"/>
</dbReference>
<dbReference type="InterPro" id="IPR027359">
    <property type="entry name" value="Volt_channel_dom_sf"/>
</dbReference>
<feature type="compositionally biased region" description="Acidic residues" evidence="20">
    <location>
        <begin position="738"/>
        <end position="747"/>
    </location>
</feature>
<dbReference type="GO" id="GO:0008332">
    <property type="term" value="F:low voltage-gated calcium channel activity"/>
    <property type="evidence" value="ECO:0000318"/>
    <property type="project" value="GO_Central"/>
</dbReference>
<dbReference type="FunFam" id="1.20.120.350:FF:000010">
    <property type="entry name" value="Voltage-dependent L-type calcium channel subunit alpha"/>
    <property type="match status" value="1"/>
</dbReference>
<organism evidence="24">
    <name type="scientific">Xenopus laevis</name>
    <name type="common">African clawed frog</name>
    <dbReference type="NCBI Taxonomy" id="8355"/>
    <lineage>
        <taxon>Eukaryota</taxon>
        <taxon>Metazoa</taxon>
        <taxon>Chordata</taxon>
        <taxon>Craniata</taxon>
        <taxon>Vertebrata</taxon>
        <taxon>Euteleostomi</taxon>
        <taxon>Amphibia</taxon>
        <taxon>Batrachia</taxon>
        <taxon>Anura</taxon>
        <taxon>Pipoidea</taxon>
        <taxon>Pipidae</taxon>
        <taxon>Xenopodinae</taxon>
        <taxon>Xenopus</taxon>
        <taxon>Xenopus</taxon>
    </lineage>
</organism>
<dbReference type="GO" id="GO:0005248">
    <property type="term" value="F:voltage-gated sodium channel activity"/>
    <property type="evidence" value="ECO:0000318"/>
    <property type="project" value="GO_Central"/>
</dbReference>
<dbReference type="InterPro" id="IPR002077">
    <property type="entry name" value="VDCCAlpha1"/>
</dbReference>
<dbReference type="GO" id="GO:0001518">
    <property type="term" value="C:voltage-gated sodium channel complex"/>
    <property type="evidence" value="ECO:0000318"/>
    <property type="project" value="GO_Central"/>
</dbReference>
<evidence type="ECO:0000256" key="3">
    <source>
        <dbReference type="ARBA" id="ARBA00022553"/>
    </source>
</evidence>
<evidence type="ECO:0000256" key="14">
    <source>
        <dbReference type="ARBA" id="ARBA00023157"/>
    </source>
</evidence>
<gene>
    <name evidence="24 25 26" type="primary">cacna1s.S</name>
</gene>
<feature type="transmembrane region" description="Helical" evidence="21">
    <location>
        <begin position="1254"/>
        <end position="1274"/>
    </location>
</feature>
<feature type="transmembrane region" description="Helical" evidence="21">
    <location>
        <begin position="797"/>
        <end position="815"/>
    </location>
</feature>
<evidence type="ECO:0000256" key="7">
    <source>
        <dbReference type="ARBA" id="ARBA00022723"/>
    </source>
</evidence>
<dbReference type="FunFam" id="1.20.120.350:FF:000001">
    <property type="entry name" value="Voltage-dependent L-type calcium channel subunit alpha"/>
    <property type="match status" value="1"/>
</dbReference>
<evidence type="ECO:0000256" key="8">
    <source>
        <dbReference type="ARBA" id="ARBA00022737"/>
    </source>
</evidence>
<keyword evidence="13 21" id="KW-0472">Membrane</keyword>
<dbReference type="FunFam" id="1.10.238.10:FF:000063">
    <property type="entry name" value="Voltage-dependent N-type calcium channel subunit alpha"/>
    <property type="match status" value="1"/>
</dbReference>
<reference evidence="24 25" key="1">
    <citation type="submission" date="2022-04" db="UniProtKB">
        <authorList>
            <consortium name="RefSeq"/>
        </authorList>
    </citation>
    <scope>IDENTIFICATION</scope>
    <source>
        <strain evidence="23 24">J_2021</strain>
        <tissue evidence="24 25">Erythrocytes</tissue>
    </source>
</reference>
<comment type="function">
    <text evidence="19">Voltage-sensitive calcium channels (VSCC) mediate the entry of calcium ions into excitable cells and are also involved in a variety of calcium-dependent processes, including muscle contraction, hormone or neurotransmitter release, gene expression, cell motility, cell division and cell death.</text>
</comment>
<dbReference type="RefSeq" id="XP_018104736.1">
    <property type="nucleotide sequence ID" value="XM_018249247.2"/>
</dbReference>
<evidence type="ECO:0000256" key="20">
    <source>
        <dbReference type="SAM" id="MobiDB-lite"/>
    </source>
</evidence>
<evidence type="ECO:0000256" key="15">
    <source>
        <dbReference type="ARBA" id="ARBA00023180"/>
    </source>
</evidence>
<dbReference type="InterPro" id="IPR005821">
    <property type="entry name" value="Ion_trans_dom"/>
</dbReference>
<evidence type="ECO:0000256" key="10">
    <source>
        <dbReference type="ARBA" id="ARBA00022882"/>
    </source>
</evidence>
<keyword evidence="11 21" id="KW-1133">Transmembrane helix</keyword>
<dbReference type="GO" id="GO:0045956">
    <property type="term" value="P:positive regulation of calcium ion-dependent exocytosis"/>
    <property type="evidence" value="ECO:0000318"/>
    <property type="project" value="GO_Central"/>
</dbReference>
<feature type="binding site" evidence="17">
    <location>
        <position position="610"/>
    </location>
    <ligand>
        <name>Ca(2+)</name>
        <dbReference type="ChEBI" id="CHEBI:29108"/>
    </ligand>
</feature>
<evidence type="ECO:0000256" key="13">
    <source>
        <dbReference type="ARBA" id="ARBA00023136"/>
    </source>
</evidence>
<feature type="region of interest" description="Disordered" evidence="20">
    <location>
        <begin position="1637"/>
        <end position="1665"/>
    </location>
</feature>
<dbReference type="Pfam" id="PF16905">
    <property type="entry name" value="GPHH"/>
    <property type="match status" value="1"/>
</dbReference>
<keyword evidence="8" id="KW-0677">Repeat</keyword>
<feature type="transmembrane region" description="Helical" evidence="21">
    <location>
        <begin position="1178"/>
        <end position="1195"/>
    </location>
</feature>
<evidence type="ECO:0000256" key="6">
    <source>
        <dbReference type="ARBA" id="ARBA00022692"/>
    </source>
</evidence>
<evidence type="ECO:0000313" key="24">
    <source>
        <dbReference type="RefSeq" id="XP_018104736.1"/>
    </source>
</evidence>
<feature type="transmembrane region" description="Helical" evidence="21">
    <location>
        <begin position="1342"/>
        <end position="1366"/>
    </location>
</feature>
<sequence length="1690" mass="193197">MLPSGTTMEEGTQKKKKRPLVPPAPRPPRSLFCLGLQNPFRKSCINIVEWKPFEVIILLSIFANCVALAIFLPMPEDDTNSVNTILEKVEYIFLFIFTIEAALKIVAYGFILHSDAYLRNGWNILDFTIVSVGLFSVALEQINRVQGVTAPGGSGFNVKALRAFRVLRPLRLVSGVPSLQVVLNSIIKAMVPLLHIALLVLFMIIIYAIVGLELFSGKMHKTCYFKATDVIATVEKPAPCSTTGQGRQCAINGSECRGWWPGPNNGITHFDNFGFAMLTVFQCVTMQGWTEVLYWVNDAIGNEWPWIYFVSLILLGSFFVLNLVLGVLSGEFTKEREKAKSRGAFQMLREQQAMDEDLRGYLDWITHAEVMDPDMEPGDGFSQLEEGRSETESLYELEGINKFISFLKQWRHWHRLLRRKCRALVKSRFFYWFVILIILLNTVTIATEHHNQPEWLTKAQDTANQVLLAMFTLEMILKIYALGFRSYFMSLFNRFDCFVVCTGILEILLVSSNIMSPLGISVLRCIRLLRIFKITRYWTSLNNLVASLLNSVRSIASLLLLLFLFMIIFALLGMQMFGGKFDFEDTEIRRSTFDNFPQSLITVFQILTGEDWNTVMYNGIMAYGGPSSPGMFICIYFVILFVCGNYILLNVFLAIAVDNLAEAENLTSAQKAKAEERKRKKLARVHPDKSEEEKLLLAKKLELKAKGEGIPTTAKLKIDEFESNVNEIKDPYPSADFPGDDEEEEPEIPLSPRPRPLAELQLKEKAVPMPDASSFFIFGPTNKFRVLCHRIVNATTFTNFILLFILLSSISLAAEDPIEPESFRNQILAYFDYVFTAIFTTEIVLKMTTYGAFLHKGSFCRNYFNILDLLVVAVSLVSFGIQSSAISVVKILRVLRVLRPLRAINRAKGLKHVVQCVFVAIKTIGNIVLVTTLLQFMFSCIGVQLFKGMFYSCTDTTKMIQEECKGYFIVAKDGDSTQIELRERIWTHSDFHFDNVLSGMMSLFTISTFEGWPQLLYRAIDSHSEDMGPIYNYRIEIAIFFIIYIILIAFFMMNIFVGFVIVTFQEQGEQEYKNCELDKNQRQCVQYALKARPLRRYIPKNQYQYKIWYLVTSSYFEYLMFALITLNTISLGMKHYGQTAEFSHLSDILNVAFTGIFTVEMLLKLAAFKAKGYFGDPWNVFDFLIVIGSIIDVILSEIDTPDPVVTPGSEDTSRISITFFRLFRVLRLVKLLSRGEGVRTLLWTFIKSFQALPHVALLIVMLFFIYAVIGMQVFGKIAMVDGTQINRNNNFQTFPQAVLVLFRCATGEAWQEILLACSYGKLCDPKSDFLPGEEYTCGTSFAYFYFISFYMLCAFLIINLFVAVIMDNFDYLTRDWSILGPHHLDEFKRIWAEYDPEAKGRIKHLDVVTLLRRIQPPLGFGKFCPHRVACKRLVSMNMPLNSDGTVTFNATLFSLVRTALKIKTEGNFEQSNEELRMIIKKIWKRTSMKLLDQVIPPIGEDEVTVGKFYAIFLIQEYFRKFKKRQEEYYGYRPKKNNVEIQAGLRTVEEEAEPEMQRAISGDLTAEEELERAMVEAAIEEGIYRRTGGLFGQEDNFPTEPVSPVHTTITSQRPLRFSEAGSEDLESPVFLPDHVFFPPPRRNRNTNNSTLSRRLGERLETPEEGLKRNISEQWDVTTNASQEDLSDHFSL</sequence>
<feature type="transmembrane region" description="Helical" evidence="21">
    <location>
        <begin position="913"/>
        <end position="938"/>
    </location>
</feature>
<feature type="transmembrane region" description="Helical" evidence="21">
    <location>
        <begin position="827"/>
        <end position="849"/>
    </location>
</feature>
<evidence type="ECO:0000259" key="22">
    <source>
        <dbReference type="SMART" id="SM01062"/>
    </source>
</evidence>
<keyword evidence="5 19" id="KW-0107">Calcium channel</keyword>
<dbReference type="OrthoDB" id="431720at2759"/>
<dbReference type="FunFam" id="1.10.287.70:FF:000021">
    <property type="entry name" value="Voltage-dependent L-type calcium channel subunit alpha"/>
    <property type="match status" value="1"/>
</dbReference>
<feature type="transmembrane region" description="Helical" evidence="21">
    <location>
        <begin position="466"/>
        <end position="483"/>
    </location>
</feature>
<keyword evidence="15 18" id="KW-0325">Glycoprotein</keyword>
<dbReference type="Proteomes" id="UP000186698">
    <property type="component" value="Chromosome 2S"/>
</dbReference>
<dbReference type="GeneID" id="100381134"/>
<dbReference type="PRINTS" id="PR01630">
    <property type="entry name" value="LVDCCALPHA1"/>
</dbReference>
<evidence type="ECO:0000256" key="19">
    <source>
        <dbReference type="RuleBase" id="RU003808"/>
    </source>
</evidence>
<evidence type="ECO:0000256" key="16">
    <source>
        <dbReference type="ARBA" id="ARBA00023303"/>
    </source>
</evidence>
<dbReference type="FunFam" id="1.20.120.350:FF:000006">
    <property type="entry name" value="Voltage-dependent L-type calcium channel subunit alpha"/>
    <property type="match status" value="1"/>
</dbReference>
<dbReference type="Gene3D" id="6.10.250.2180">
    <property type="match status" value="1"/>
</dbReference>
<evidence type="ECO:0000256" key="18">
    <source>
        <dbReference type="PIRSR" id="PIRSR602077-3"/>
    </source>
</evidence>
<dbReference type="GO" id="GO:0005891">
    <property type="term" value="C:voltage-gated calcium channel complex"/>
    <property type="evidence" value="ECO:0007669"/>
    <property type="project" value="InterPro"/>
</dbReference>
<dbReference type="PaxDb" id="8355-A0A1L8H6Q1"/>
<dbReference type="InterPro" id="IPR050599">
    <property type="entry name" value="VDCC_alpha-1_subunit"/>
</dbReference>
<feature type="transmembrane region" description="Helical" evidence="21">
    <location>
        <begin position="555"/>
        <end position="574"/>
    </location>
</feature>
<feature type="transmembrane region" description="Helical" evidence="21">
    <location>
        <begin position="1107"/>
        <end position="1128"/>
    </location>
</feature>
<evidence type="ECO:0000313" key="26">
    <source>
        <dbReference type="Xenbase" id="XB-GENE-5823879"/>
    </source>
</evidence>
<feature type="compositionally biased region" description="Basic and acidic residues" evidence="20">
    <location>
        <begin position="1653"/>
        <end position="1665"/>
    </location>
</feature>
<proteinExistence type="inferred from homology"/>
<dbReference type="GO" id="GO:0086010">
    <property type="term" value="P:membrane depolarization during action potential"/>
    <property type="evidence" value="ECO:0000318"/>
    <property type="project" value="GO_Central"/>
</dbReference>
<dbReference type="CTD" id="100381134"/>
<protein>
    <recommendedName>
        <fullName evidence="19">Voltage-dependent L-type calcium channel subunit alpha</fullName>
    </recommendedName>
</protein>
<dbReference type="OMA" id="ERIWTHS"/>
<feature type="transmembrane region" description="Helical" evidence="21">
    <location>
        <begin position="273"/>
        <end position="294"/>
    </location>
</feature>
<accession>A0A1L8H6Q1</accession>
<dbReference type="SMART" id="SM01062">
    <property type="entry name" value="Ca_chan_IQ"/>
    <property type="match status" value="1"/>
</dbReference>
<dbReference type="Gene3D" id="1.10.287.70">
    <property type="match status" value="4"/>
</dbReference>
<dbReference type="PRINTS" id="PR00167">
    <property type="entry name" value="CACHANNEL"/>
</dbReference>
<keyword evidence="9 17" id="KW-0106">Calcium</keyword>
<comment type="similarity">
    <text evidence="19">Belongs to the calcium channel alpha-1 subunit (TC 1.A.1.11) family.</text>
</comment>
<dbReference type="FunFam" id="1.20.120.350:FF:000020">
    <property type="entry name" value="Voltage-dependent L-type calcium channel subunit alpha"/>
    <property type="match status" value="1"/>
</dbReference>
<dbReference type="GO" id="GO:0008331">
    <property type="term" value="F:high voltage-gated calcium channel activity"/>
    <property type="evidence" value="ECO:0007669"/>
    <property type="project" value="TreeGrafter"/>
</dbReference>
<dbReference type="FunFam" id="1.10.287.70:FF:000007">
    <property type="entry name" value="Voltage-dependent L-type calcium channel subunit alpha"/>
    <property type="match status" value="1"/>
</dbReference>
<comment type="subcellular location">
    <subcellularLocation>
        <location evidence="1 19">Membrane</location>
        <topology evidence="1 19">Multi-pass membrane protein</topology>
    </subcellularLocation>
</comment>
<dbReference type="Gene3D" id="6.10.250.2500">
    <property type="match status" value="1"/>
</dbReference>
<feature type="transmembrane region" description="Helical" evidence="21">
    <location>
        <begin position="1037"/>
        <end position="1064"/>
    </location>
</feature>
<dbReference type="GO" id="GO:0008016">
    <property type="term" value="P:regulation of heart contraction"/>
    <property type="evidence" value="ECO:0007669"/>
    <property type="project" value="UniProtKB-ARBA"/>
</dbReference>
<feature type="binding site" evidence="17">
    <location>
        <position position="1010"/>
    </location>
    <ligand>
        <name>Ca(2+)</name>
        <dbReference type="ChEBI" id="CHEBI:29108"/>
    </ligand>
</feature>
<evidence type="ECO:0000256" key="2">
    <source>
        <dbReference type="ARBA" id="ARBA00022448"/>
    </source>
</evidence>
<keyword evidence="10 19" id="KW-0851">Voltage-gated channel</keyword>
<keyword evidence="4 19" id="KW-0109">Calcium transport</keyword>
<dbReference type="InterPro" id="IPR005446">
    <property type="entry name" value="VDCC_L_a1su"/>
</dbReference>
<dbReference type="FunFam" id="1.10.287.70:FF:000009">
    <property type="entry name" value="Voltage-dependent L-type calcium channel subunit alpha"/>
    <property type="match status" value="1"/>
</dbReference>
<dbReference type="InterPro" id="IPR005450">
    <property type="entry name" value="VDCC_L_a1ssu"/>
</dbReference>
<dbReference type="InterPro" id="IPR014873">
    <property type="entry name" value="VDCC_a1su_IQ"/>
</dbReference>
<evidence type="ECO:0000256" key="17">
    <source>
        <dbReference type="PIRSR" id="PIRSR602077-1"/>
    </source>
</evidence>
<dbReference type="Pfam" id="PF00520">
    <property type="entry name" value="Ion_trans"/>
    <property type="match status" value="4"/>
</dbReference>
<dbReference type="GO" id="GO:0046872">
    <property type="term" value="F:metal ion binding"/>
    <property type="evidence" value="ECO:0007669"/>
    <property type="project" value="UniProtKB-KW"/>
</dbReference>
<dbReference type="GO" id="GO:0043005">
    <property type="term" value="C:neuron projection"/>
    <property type="evidence" value="ECO:0000318"/>
    <property type="project" value="GO_Central"/>
</dbReference>
<feature type="transmembrane region" description="Helical" evidence="21">
    <location>
        <begin position="55"/>
        <end position="72"/>
    </location>
</feature>
<dbReference type="GO" id="GO:0007154">
    <property type="term" value="P:cell communication"/>
    <property type="evidence" value="ECO:0007669"/>
    <property type="project" value="UniProtKB-ARBA"/>
</dbReference>
<feature type="compositionally biased region" description="Polar residues" evidence="20">
    <location>
        <begin position="1"/>
        <end position="10"/>
    </location>
</feature>
<dbReference type="PANTHER" id="PTHR45628:SF9">
    <property type="entry name" value="VOLTAGE-DEPENDENT L-TYPE CALCIUM CHANNEL SUBUNIT ALPHA-1S"/>
    <property type="match status" value="1"/>
</dbReference>
<feature type="transmembrane region" description="Helical" evidence="21">
    <location>
        <begin position="193"/>
        <end position="215"/>
    </location>
</feature>
<dbReference type="Gene3D" id="1.20.120.350">
    <property type="entry name" value="Voltage-gated potassium channels. Chain C"/>
    <property type="match status" value="4"/>
</dbReference>
<dbReference type="PANTHER" id="PTHR45628">
    <property type="entry name" value="VOLTAGE-DEPENDENT CALCIUM CHANNEL TYPE A SUBUNIT ALPHA-1"/>
    <property type="match status" value="1"/>
</dbReference>
<evidence type="ECO:0000256" key="11">
    <source>
        <dbReference type="ARBA" id="ARBA00022989"/>
    </source>
</evidence>
<dbReference type="SUPFAM" id="SSF81324">
    <property type="entry name" value="Voltage-gated potassium channels"/>
    <property type="match status" value="4"/>
</dbReference>
<evidence type="ECO:0000256" key="5">
    <source>
        <dbReference type="ARBA" id="ARBA00022673"/>
    </source>
</evidence>
<keyword evidence="3" id="KW-0597">Phosphoprotein</keyword>
<feature type="domain" description="Voltage-dependent calcium channel alpha-1 subunit IQ" evidence="22">
    <location>
        <begin position="1500"/>
        <end position="1533"/>
    </location>
</feature>
<dbReference type="KEGG" id="xla:100381134"/>
<keyword evidence="16" id="KW-0407">Ion channel</keyword>
<evidence type="ECO:0000256" key="21">
    <source>
        <dbReference type="SAM" id="Phobius"/>
    </source>
</evidence>
<dbReference type="Xenbase" id="XB-GENE-5823879">
    <property type="gene designation" value="cacna1s.S"/>
</dbReference>
<dbReference type="GO" id="GO:0023052">
    <property type="term" value="P:signaling"/>
    <property type="evidence" value="ECO:0007669"/>
    <property type="project" value="UniProtKB-ARBA"/>
</dbReference>
<feature type="region of interest" description="Disordered" evidence="20">
    <location>
        <begin position="727"/>
        <end position="753"/>
    </location>
</feature>
<keyword evidence="23" id="KW-1185">Reference proteome</keyword>
<dbReference type="Pfam" id="PF08763">
    <property type="entry name" value="Ca_chan_IQ"/>
    <property type="match status" value="1"/>
</dbReference>
<evidence type="ECO:0000256" key="12">
    <source>
        <dbReference type="ARBA" id="ARBA00023065"/>
    </source>
</evidence>
<dbReference type="STRING" id="8355.A0A1L8H6Q1"/>
<keyword evidence="7 17" id="KW-0479">Metal-binding</keyword>
<dbReference type="GO" id="GO:0098703">
    <property type="term" value="P:calcium ion import across plasma membrane"/>
    <property type="evidence" value="ECO:0007669"/>
    <property type="project" value="TreeGrafter"/>
</dbReference>
<feature type="transmembrane region" description="Helical" evidence="21">
    <location>
        <begin position="631"/>
        <end position="657"/>
    </location>
</feature>
<dbReference type="PRINTS" id="PR01634">
    <property type="entry name" value="LVDCCALPHA1S"/>
</dbReference>